<protein>
    <recommendedName>
        <fullName evidence="11">Signal recognition particle subunit SRP68</fullName>
    </recommendedName>
    <alternativeName>
        <fullName evidence="12">Signal recognition particle 68 kDa protein</fullName>
    </alternativeName>
</protein>
<comment type="similarity">
    <text evidence="4">Belongs to the SRP68 family.</text>
</comment>
<evidence type="ECO:0000256" key="12">
    <source>
        <dbReference type="ARBA" id="ARBA00083741"/>
    </source>
</evidence>
<name>A0A9N9I0U3_9GLOM</name>
<keyword evidence="9" id="KW-0539">Nucleus</keyword>
<dbReference type="InterPro" id="IPR026258">
    <property type="entry name" value="SRP68"/>
</dbReference>
<comment type="subcellular location">
    <subcellularLocation>
        <location evidence="2">Cytoplasm</location>
    </subcellularLocation>
    <subcellularLocation>
        <location evidence="1">Endoplasmic reticulum</location>
    </subcellularLocation>
    <subcellularLocation>
        <location evidence="3">Nucleus</location>
        <location evidence="3">Nucleolus</location>
    </subcellularLocation>
</comment>
<evidence type="ECO:0000256" key="1">
    <source>
        <dbReference type="ARBA" id="ARBA00004240"/>
    </source>
</evidence>
<evidence type="ECO:0000256" key="10">
    <source>
        <dbReference type="ARBA" id="ARBA00023274"/>
    </source>
</evidence>
<keyword evidence="6" id="KW-0256">Endoplasmic reticulum</keyword>
<dbReference type="EMBL" id="CAJVPS010024187">
    <property type="protein sequence ID" value="CAG8715630.1"/>
    <property type="molecule type" value="Genomic_DNA"/>
</dbReference>
<dbReference type="InterPro" id="IPR034652">
    <property type="entry name" value="SRP68-RBD"/>
</dbReference>
<evidence type="ECO:0000256" key="4">
    <source>
        <dbReference type="ARBA" id="ARBA00009352"/>
    </source>
</evidence>
<keyword evidence="10" id="KW-0687">Ribonucleoprotein</keyword>
<evidence type="ECO:0000256" key="5">
    <source>
        <dbReference type="ARBA" id="ARBA00022490"/>
    </source>
</evidence>
<dbReference type="GO" id="GO:0005730">
    <property type="term" value="C:nucleolus"/>
    <property type="evidence" value="ECO:0007669"/>
    <property type="project" value="UniProtKB-SubCell"/>
</dbReference>
<dbReference type="CDD" id="cd15481">
    <property type="entry name" value="SRP68-RBD"/>
    <property type="match status" value="1"/>
</dbReference>
<dbReference type="Gene3D" id="1.10.3450.40">
    <property type="entry name" value="Signal recognition particle, SRP68 subunit, RNA-binding domain"/>
    <property type="match status" value="1"/>
</dbReference>
<evidence type="ECO:0000256" key="9">
    <source>
        <dbReference type="ARBA" id="ARBA00023242"/>
    </source>
</evidence>
<dbReference type="FunFam" id="1.10.3450.40:FF:000001">
    <property type="entry name" value="Signal recognition particle subunit SRP68"/>
    <property type="match status" value="1"/>
</dbReference>
<dbReference type="GO" id="GO:0030942">
    <property type="term" value="F:endoplasmic reticulum signal peptide binding"/>
    <property type="evidence" value="ECO:0007669"/>
    <property type="project" value="InterPro"/>
</dbReference>
<keyword evidence="7" id="KW-0694">RNA-binding</keyword>
<sequence>LALTNEARNTYGLRHQDYQRYRKYCTQKLHRLREVLQFTHNKSGKAFQKRIVTDDVLTDVRYLQILLFDTERSWSYAMELKIASRSASADTRKRQHLIKRLRKASKYGEILANLCSAEKGKVDARTALDAQAYSALMSGYLLFEKQSWQAAFDKFAAARTIYKKLSSAGTSHQEALCQSIIDDIDPNIRYCAFKLRLGTDGTRDVEELMKINLGKNKSAKLDLLEAQVESVLSQKRPEKEALLTSITWKDRIVPLKNPDLALHILRAQEATLKLEKSDNAGESTKMELFDKVLEAYGDAERVAKTAIKEDAVATAKVKSSKSEQNTANLNFIYTYVAYNYLSRRIQRNLMLVDSLRRSFEQHEEQDTGKFIIGKLQDIIKLYENVLQSIIEISELPAVQDDFALSQEIEAKLLYYKASKTFYVGNAYAITNQYVEAIELYERAREYIAQAKSLVAQSSPDAEDVLIFTQEDLTRLDNLLRGHK</sequence>
<dbReference type="PANTHER" id="PTHR12860">
    <property type="entry name" value="SIGNAL RECOGNITION PARTICLE 68 KDA PROTEIN"/>
    <property type="match status" value="1"/>
</dbReference>
<dbReference type="Proteomes" id="UP000789508">
    <property type="component" value="Unassembled WGS sequence"/>
</dbReference>
<keyword evidence="8" id="KW-0733">Signal recognition particle</keyword>
<dbReference type="PANTHER" id="PTHR12860:SF0">
    <property type="entry name" value="SIGNAL RECOGNITION PARTICLE SUBUNIT SRP68"/>
    <property type="match status" value="1"/>
</dbReference>
<keyword evidence="5" id="KW-0963">Cytoplasm</keyword>
<organism evidence="13 14">
    <name type="scientific">Ambispora leptoticha</name>
    <dbReference type="NCBI Taxonomy" id="144679"/>
    <lineage>
        <taxon>Eukaryota</taxon>
        <taxon>Fungi</taxon>
        <taxon>Fungi incertae sedis</taxon>
        <taxon>Mucoromycota</taxon>
        <taxon>Glomeromycotina</taxon>
        <taxon>Glomeromycetes</taxon>
        <taxon>Archaeosporales</taxon>
        <taxon>Ambisporaceae</taxon>
        <taxon>Ambispora</taxon>
    </lineage>
</organism>
<dbReference type="GO" id="GO:0005786">
    <property type="term" value="C:signal recognition particle, endoplasmic reticulum targeting"/>
    <property type="evidence" value="ECO:0007669"/>
    <property type="project" value="UniProtKB-KW"/>
</dbReference>
<feature type="non-terminal residue" evidence="13">
    <location>
        <position position="483"/>
    </location>
</feature>
<dbReference type="Pfam" id="PF16969">
    <property type="entry name" value="SRP68"/>
    <property type="match status" value="1"/>
</dbReference>
<keyword evidence="14" id="KW-1185">Reference proteome</keyword>
<dbReference type="AlphaFoldDB" id="A0A9N9I0U3"/>
<evidence type="ECO:0000313" key="13">
    <source>
        <dbReference type="EMBL" id="CAG8715630.1"/>
    </source>
</evidence>
<evidence type="ECO:0000256" key="11">
    <source>
        <dbReference type="ARBA" id="ARBA00029498"/>
    </source>
</evidence>
<dbReference type="GO" id="GO:0006614">
    <property type="term" value="P:SRP-dependent cotranslational protein targeting to membrane"/>
    <property type="evidence" value="ECO:0007669"/>
    <property type="project" value="InterPro"/>
</dbReference>
<dbReference type="OrthoDB" id="10255118at2759"/>
<evidence type="ECO:0000256" key="7">
    <source>
        <dbReference type="ARBA" id="ARBA00022884"/>
    </source>
</evidence>
<dbReference type="GO" id="GO:0005783">
    <property type="term" value="C:endoplasmic reticulum"/>
    <property type="evidence" value="ECO:0007669"/>
    <property type="project" value="UniProtKB-SubCell"/>
</dbReference>
<evidence type="ECO:0000256" key="8">
    <source>
        <dbReference type="ARBA" id="ARBA00023135"/>
    </source>
</evidence>
<feature type="non-terminal residue" evidence="13">
    <location>
        <position position="1"/>
    </location>
</feature>
<accession>A0A9N9I0U3</accession>
<proteinExistence type="inferred from homology"/>
<comment type="caution">
    <text evidence="13">The sequence shown here is derived from an EMBL/GenBank/DDBJ whole genome shotgun (WGS) entry which is preliminary data.</text>
</comment>
<evidence type="ECO:0000313" key="14">
    <source>
        <dbReference type="Proteomes" id="UP000789508"/>
    </source>
</evidence>
<dbReference type="GO" id="GO:0008312">
    <property type="term" value="F:7S RNA binding"/>
    <property type="evidence" value="ECO:0007669"/>
    <property type="project" value="InterPro"/>
</dbReference>
<dbReference type="InterPro" id="IPR038253">
    <property type="entry name" value="SRP68_N_sf"/>
</dbReference>
<evidence type="ECO:0000256" key="2">
    <source>
        <dbReference type="ARBA" id="ARBA00004496"/>
    </source>
</evidence>
<gene>
    <name evidence="13" type="ORF">ALEPTO_LOCUS12066</name>
</gene>
<evidence type="ECO:0000256" key="6">
    <source>
        <dbReference type="ARBA" id="ARBA00022824"/>
    </source>
</evidence>
<evidence type="ECO:0000256" key="3">
    <source>
        <dbReference type="ARBA" id="ARBA00004604"/>
    </source>
</evidence>
<reference evidence="13" key="1">
    <citation type="submission" date="2021-06" db="EMBL/GenBank/DDBJ databases">
        <authorList>
            <person name="Kallberg Y."/>
            <person name="Tangrot J."/>
            <person name="Rosling A."/>
        </authorList>
    </citation>
    <scope>NUCLEOTIDE SEQUENCE</scope>
    <source>
        <strain evidence="13">FL130A</strain>
    </source>
</reference>
<dbReference type="GO" id="GO:0005829">
    <property type="term" value="C:cytosol"/>
    <property type="evidence" value="ECO:0007669"/>
    <property type="project" value="UniProtKB-ARBA"/>
</dbReference>
<dbReference type="GO" id="GO:0005047">
    <property type="term" value="F:signal recognition particle binding"/>
    <property type="evidence" value="ECO:0007669"/>
    <property type="project" value="InterPro"/>
</dbReference>